<reference evidence="3" key="2">
    <citation type="submission" date="2020-05" db="UniProtKB">
        <authorList>
            <consortium name="EnsemblMetazoa"/>
        </authorList>
    </citation>
    <scope>IDENTIFICATION</scope>
</reference>
<dbReference type="EMBL" id="ATLV01009091">
    <property type="status" value="NOT_ANNOTATED_CDS"/>
    <property type="molecule type" value="Genomic_DNA"/>
</dbReference>
<sequence>MHGLLTTSGFERGSTVFWYAPTGHCRCPPVSPPPHRRPPRAAPTTESARLAPEDGSVADRAGRVLDQQLNVCSIHITTLNSH</sequence>
<feature type="region of interest" description="Disordered" evidence="1">
    <location>
        <begin position="28"/>
        <end position="55"/>
    </location>
</feature>
<gene>
    <name evidence="2" type="ORF">ZHAS_00002045</name>
</gene>
<proteinExistence type="predicted"/>
<name>A0A084VBR2_ANOSI</name>
<accession>A0A084VBR2</accession>
<organism evidence="2">
    <name type="scientific">Anopheles sinensis</name>
    <name type="common">Mosquito</name>
    <dbReference type="NCBI Taxonomy" id="74873"/>
    <lineage>
        <taxon>Eukaryota</taxon>
        <taxon>Metazoa</taxon>
        <taxon>Ecdysozoa</taxon>
        <taxon>Arthropoda</taxon>
        <taxon>Hexapoda</taxon>
        <taxon>Insecta</taxon>
        <taxon>Pterygota</taxon>
        <taxon>Neoptera</taxon>
        <taxon>Endopterygota</taxon>
        <taxon>Diptera</taxon>
        <taxon>Nematocera</taxon>
        <taxon>Culicoidea</taxon>
        <taxon>Culicidae</taxon>
        <taxon>Anophelinae</taxon>
        <taxon>Anopheles</taxon>
    </lineage>
</organism>
<evidence type="ECO:0000313" key="3">
    <source>
        <dbReference type="EnsemblMetazoa" id="ASIC002045-PA"/>
    </source>
</evidence>
<protein>
    <submittedName>
        <fullName evidence="2 3">Uncharacterized protein</fullName>
    </submittedName>
</protein>
<dbReference type="Proteomes" id="UP000030765">
    <property type="component" value="Unassembled WGS sequence"/>
</dbReference>
<dbReference type="AlphaFoldDB" id="A0A084VBR2"/>
<keyword evidence="4" id="KW-1185">Reference proteome</keyword>
<reference evidence="2 4" key="1">
    <citation type="journal article" date="2014" name="BMC Genomics">
        <title>Genome sequence of Anopheles sinensis provides insight into genetics basis of mosquito competence for malaria parasites.</title>
        <authorList>
            <person name="Zhou D."/>
            <person name="Zhang D."/>
            <person name="Ding G."/>
            <person name="Shi L."/>
            <person name="Hou Q."/>
            <person name="Ye Y."/>
            <person name="Xu Y."/>
            <person name="Zhou H."/>
            <person name="Xiong C."/>
            <person name="Li S."/>
            <person name="Yu J."/>
            <person name="Hong S."/>
            <person name="Yu X."/>
            <person name="Zou P."/>
            <person name="Chen C."/>
            <person name="Chang X."/>
            <person name="Wang W."/>
            <person name="Lv Y."/>
            <person name="Sun Y."/>
            <person name="Ma L."/>
            <person name="Shen B."/>
            <person name="Zhu C."/>
        </authorList>
    </citation>
    <scope>NUCLEOTIDE SEQUENCE [LARGE SCALE GENOMIC DNA]</scope>
</reference>
<dbReference type="VEuPathDB" id="VectorBase:ASIC002045"/>
<evidence type="ECO:0000313" key="2">
    <source>
        <dbReference type="EMBL" id="KFB35406.1"/>
    </source>
</evidence>
<evidence type="ECO:0000256" key="1">
    <source>
        <dbReference type="SAM" id="MobiDB-lite"/>
    </source>
</evidence>
<dbReference type="EMBL" id="KE524503">
    <property type="protein sequence ID" value="KFB35406.1"/>
    <property type="molecule type" value="Genomic_DNA"/>
</dbReference>
<evidence type="ECO:0000313" key="4">
    <source>
        <dbReference type="Proteomes" id="UP000030765"/>
    </source>
</evidence>
<dbReference type="EnsemblMetazoa" id="ASIC002045-RA">
    <property type="protein sequence ID" value="ASIC002045-PA"/>
    <property type="gene ID" value="ASIC002045"/>
</dbReference>